<dbReference type="GeneID" id="20040348"/>
<feature type="region of interest" description="Disordered" evidence="1">
    <location>
        <begin position="193"/>
        <end position="214"/>
    </location>
</feature>
<feature type="region of interest" description="Disordered" evidence="1">
    <location>
        <begin position="473"/>
        <end position="510"/>
    </location>
</feature>
<dbReference type="RefSeq" id="XP_008818869.1">
    <property type="nucleotide sequence ID" value="XM_008820647.1"/>
</dbReference>
<dbReference type="Proteomes" id="UP000030640">
    <property type="component" value="Unassembled WGS sequence"/>
</dbReference>
<protein>
    <submittedName>
        <fullName evidence="3">Uncharacterized protein</fullName>
    </submittedName>
</protein>
<keyword evidence="2" id="KW-0812">Transmembrane</keyword>
<feature type="region of interest" description="Disordered" evidence="1">
    <location>
        <begin position="296"/>
        <end position="441"/>
    </location>
</feature>
<keyword evidence="4" id="KW-1185">Reference proteome</keyword>
<keyword evidence="2" id="KW-1133">Transmembrane helix</keyword>
<evidence type="ECO:0000313" key="4">
    <source>
        <dbReference type="Proteomes" id="UP000030640"/>
    </source>
</evidence>
<feature type="compositionally biased region" description="Basic and acidic residues" evidence="1">
    <location>
        <begin position="303"/>
        <end position="318"/>
    </location>
</feature>
<accession>W6ZZ27</accession>
<feature type="transmembrane region" description="Helical" evidence="2">
    <location>
        <begin position="445"/>
        <end position="465"/>
    </location>
</feature>
<evidence type="ECO:0000313" key="3">
    <source>
        <dbReference type="EMBL" id="EUD64558.1"/>
    </source>
</evidence>
<feature type="compositionally biased region" description="Basic and acidic residues" evidence="1">
    <location>
        <begin position="497"/>
        <end position="510"/>
    </location>
</feature>
<feature type="compositionally biased region" description="Low complexity" evidence="1">
    <location>
        <begin position="324"/>
        <end position="349"/>
    </location>
</feature>
<name>W6ZZ27_9APIC</name>
<proteinExistence type="predicted"/>
<reference evidence="3 4" key="1">
    <citation type="submission" date="2013-02" db="EMBL/GenBank/DDBJ databases">
        <title>The Genome Sequence of Plasmodium inui San Antonio 1.</title>
        <authorList>
            <consortium name="The Broad Institute Genome Sequencing Platform"/>
            <consortium name="The Broad Institute Genome Sequencing Center for Infectious Disease"/>
            <person name="Neafsey D."/>
            <person name="Cheeseman I."/>
            <person name="Volkman S."/>
            <person name="Adams J."/>
            <person name="Walker B."/>
            <person name="Young S.K."/>
            <person name="Zeng Q."/>
            <person name="Gargeya S."/>
            <person name="Fitzgerald M."/>
            <person name="Haas B."/>
            <person name="Abouelleil A."/>
            <person name="Alvarado L."/>
            <person name="Arachchi H.M."/>
            <person name="Berlin A.M."/>
            <person name="Chapman S.B."/>
            <person name="Dewar J."/>
            <person name="Goldberg J."/>
            <person name="Griggs A."/>
            <person name="Gujja S."/>
            <person name="Hansen M."/>
            <person name="Howarth C."/>
            <person name="Imamovic A."/>
            <person name="Larimer J."/>
            <person name="McCowan C."/>
            <person name="Murphy C."/>
            <person name="Neiman D."/>
            <person name="Pearson M."/>
            <person name="Priest M."/>
            <person name="Roberts A."/>
            <person name="Saif S."/>
            <person name="Shea T."/>
            <person name="Sisk P."/>
            <person name="Sykes S."/>
            <person name="Wortman J."/>
            <person name="Nusbaum C."/>
            <person name="Birren B."/>
        </authorList>
    </citation>
    <scope>NUCLEOTIDE SEQUENCE [LARGE SCALE GENOMIC DNA]</scope>
    <source>
        <strain evidence="3 4">San Antonio 1</strain>
    </source>
</reference>
<organism evidence="3 4">
    <name type="scientific">Plasmodium inui San Antonio 1</name>
    <dbReference type="NCBI Taxonomy" id="1237626"/>
    <lineage>
        <taxon>Eukaryota</taxon>
        <taxon>Sar</taxon>
        <taxon>Alveolata</taxon>
        <taxon>Apicomplexa</taxon>
        <taxon>Aconoidasida</taxon>
        <taxon>Haemosporida</taxon>
        <taxon>Plasmodiidae</taxon>
        <taxon>Plasmodium</taxon>
        <taxon>Plasmodium (Plasmodium)</taxon>
    </lineage>
</organism>
<keyword evidence="2" id="KW-0472">Membrane</keyword>
<dbReference type="EMBL" id="KI965495">
    <property type="protein sequence ID" value="EUD64558.1"/>
    <property type="molecule type" value="Genomic_DNA"/>
</dbReference>
<sequence>MSLNLCNWRNHTWLGSTVEGIEAVCKPYAEESGKEDRKENPKESLWVGWLDEYLKGENESQLGRQYLSISKEEPVGKCGTRTKSLNISTWEKLVTDVLDKIENMKKLKYASPHHTKKGNDLAYDELPDWRSILCRRIWPESTQSGATLAAIACIIARLAHPGEHNEEQWTDPTNPCRPLLRQLQVTESEWAKWLSDDPGDTPPDEQHGQLQETAREQAKAKISLVLNLYGALKELCPKCGPYHLRHWITVENKNFLPQENLYCLLTEGHLKCNSELGESITDPNYLLYRATRVRSQSNFKQQGDSDTKEKSPEKEKRGQAQGGSIPTRSNTTISTTDTNKSSPASSAASIPKNQGTPENTTAATENEETDDHSRADSRGLMGMTSGFSPPPVGAPKEDLNSEVITGPIMTPTTQKGLPPPVSQTKDTDEQPQERITHEVSNGSPGVIGGVITAIILGGLSIYGGWRIKYARTPEPHTRPSRISILVKYPSSGNTLDDGSRRRDEKEGTWS</sequence>
<dbReference type="AlphaFoldDB" id="W6ZZ27"/>
<evidence type="ECO:0000256" key="2">
    <source>
        <dbReference type="SAM" id="Phobius"/>
    </source>
</evidence>
<feature type="compositionally biased region" description="Basic and acidic residues" evidence="1">
    <location>
        <begin position="425"/>
        <end position="437"/>
    </location>
</feature>
<dbReference type="VEuPathDB" id="PlasmoDB:C922_05074"/>
<gene>
    <name evidence="3" type="ORF">C922_05074</name>
</gene>
<evidence type="ECO:0000256" key="1">
    <source>
        <dbReference type="SAM" id="MobiDB-lite"/>
    </source>
</evidence>